<dbReference type="AlphaFoldDB" id="A0A917A530"/>
<gene>
    <name evidence="1" type="ORF">GCM10011510_04630</name>
</gene>
<protein>
    <submittedName>
        <fullName evidence="1">Uncharacterized protein</fullName>
    </submittedName>
</protein>
<comment type="caution">
    <text evidence="1">The sequence shown here is derived from an EMBL/GenBank/DDBJ whole genome shotgun (WGS) entry which is preliminary data.</text>
</comment>
<evidence type="ECO:0000313" key="2">
    <source>
        <dbReference type="Proteomes" id="UP000660801"/>
    </source>
</evidence>
<accession>A0A917A530</accession>
<dbReference type="EMBL" id="BMJN01000004">
    <property type="protein sequence ID" value="GGE26498.1"/>
    <property type="molecule type" value="Genomic_DNA"/>
</dbReference>
<sequence length="111" mass="13068">MELFSVDWQAEVKRLIVETVTKIVTRALENGKFNKSFELEAMCDKNLALKFDLTERQVGDIRRLMDNLPGWTEYVYGTSTDIEGFRKFLKYRKTLDGKREIKKKIKMKRGA</sequence>
<reference evidence="1" key="2">
    <citation type="submission" date="2020-09" db="EMBL/GenBank/DDBJ databases">
        <authorList>
            <person name="Sun Q."/>
            <person name="Zhou Y."/>
        </authorList>
    </citation>
    <scope>NUCLEOTIDE SEQUENCE</scope>
    <source>
        <strain evidence="1">CGMCC 1.15533</strain>
    </source>
</reference>
<organism evidence="1 2">
    <name type="scientific">Streptococcus himalayensis</name>
    <dbReference type="NCBI Taxonomy" id="1888195"/>
    <lineage>
        <taxon>Bacteria</taxon>
        <taxon>Bacillati</taxon>
        <taxon>Bacillota</taxon>
        <taxon>Bacilli</taxon>
        <taxon>Lactobacillales</taxon>
        <taxon>Streptococcaceae</taxon>
        <taxon>Streptococcus</taxon>
    </lineage>
</organism>
<dbReference type="RefSeq" id="WP_068989413.1">
    <property type="nucleotide sequence ID" value="NZ_BMJN01000004.1"/>
</dbReference>
<reference evidence="1" key="1">
    <citation type="journal article" date="2014" name="Int. J. Syst. Evol. Microbiol.">
        <title>Complete genome sequence of Corynebacterium casei LMG S-19264T (=DSM 44701T), isolated from a smear-ripened cheese.</title>
        <authorList>
            <consortium name="US DOE Joint Genome Institute (JGI-PGF)"/>
            <person name="Walter F."/>
            <person name="Albersmeier A."/>
            <person name="Kalinowski J."/>
            <person name="Ruckert C."/>
        </authorList>
    </citation>
    <scope>NUCLEOTIDE SEQUENCE</scope>
    <source>
        <strain evidence="1">CGMCC 1.15533</strain>
    </source>
</reference>
<keyword evidence="2" id="KW-1185">Reference proteome</keyword>
<name>A0A917A530_9STRE</name>
<proteinExistence type="predicted"/>
<dbReference type="Proteomes" id="UP000660801">
    <property type="component" value="Unassembled WGS sequence"/>
</dbReference>
<evidence type="ECO:0000313" key="1">
    <source>
        <dbReference type="EMBL" id="GGE26498.1"/>
    </source>
</evidence>